<dbReference type="eggNOG" id="COG0715">
    <property type="taxonomic scope" value="Bacteria"/>
</dbReference>
<protein>
    <submittedName>
        <fullName evidence="2">ABC-type nitrate/sulfonate/bicarbonate transport systems periplasmic components-like protein</fullName>
    </submittedName>
</protein>
<keyword evidence="1" id="KW-0732">Signal</keyword>
<feature type="chain" id="PRO_5003058035" evidence="1">
    <location>
        <begin position="20"/>
        <end position="378"/>
    </location>
</feature>
<dbReference type="PANTHER" id="PTHR30024">
    <property type="entry name" value="ALIPHATIC SULFONATES-BINDING PROTEIN-RELATED"/>
    <property type="match status" value="1"/>
</dbReference>
<evidence type="ECO:0000256" key="1">
    <source>
        <dbReference type="SAM" id="SignalP"/>
    </source>
</evidence>
<reference evidence="2 3" key="1">
    <citation type="journal article" date="2010" name="Stand. Genomic Sci.">
        <title>Complete genome sequence of Denitrovibrio acetiphilus type strain (N2460).</title>
        <authorList>
            <person name="Kiss H."/>
            <person name="Lang E."/>
            <person name="Lapidus A."/>
            <person name="Copeland A."/>
            <person name="Nolan M."/>
            <person name="Glavina Del Rio T."/>
            <person name="Chen F."/>
            <person name="Lucas S."/>
            <person name="Tice H."/>
            <person name="Cheng J.F."/>
            <person name="Han C."/>
            <person name="Goodwin L."/>
            <person name="Pitluck S."/>
            <person name="Liolios K."/>
            <person name="Pati A."/>
            <person name="Ivanova N."/>
            <person name="Mavromatis K."/>
            <person name="Chen A."/>
            <person name="Palaniappan K."/>
            <person name="Land M."/>
            <person name="Hauser L."/>
            <person name="Chang Y.J."/>
            <person name="Jeffries C.D."/>
            <person name="Detter J.C."/>
            <person name="Brettin T."/>
            <person name="Spring S."/>
            <person name="Rohde M."/>
            <person name="Goker M."/>
            <person name="Woyke T."/>
            <person name="Bristow J."/>
            <person name="Eisen J.A."/>
            <person name="Markowitz V."/>
            <person name="Hugenholtz P."/>
            <person name="Kyrpides N.C."/>
            <person name="Klenk H.P."/>
        </authorList>
    </citation>
    <scope>NUCLEOTIDE SEQUENCE [LARGE SCALE GENOMIC DNA]</scope>
    <source>
        <strain evidence="3">DSM 12809 / NBRC 114555 / N2460</strain>
    </source>
</reference>
<dbReference type="OrthoDB" id="286202at2"/>
<gene>
    <name evidence="2" type="ordered locus">Dacet_1146</name>
</gene>
<dbReference type="Gene3D" id="3.40.190.10">
    <property type="entry name" value="Periplasmic binding protein-like II"/>
    <property type="match status" value="1"/>
</dbReference>
<dbReference type="KEGG" id="dap:Dacet_1146"/>
<name>D4H7B9_DENA2</name>
<dbReference type="Pfam" id="PF13379">
    <property type="entry name" value="NMT1_2"/>
    <property type="match status" value="1"/>
</dbReference>
<feature type="signal peptide" evidence="1">
    <location>
        <begin position="1"/>
        <end position="19"/>
    </location>
</feature>
<dbReference type="HOGENOM" id="CLU_028871_10_4_0"/>
<organism evidence="2 3">
    <name type="scientific">Denitrovibrio acetiphilus (strain DSM 12809 / NBRC 114555 / N2460)</name>
    <dbReference type="NCBI Taxonomy" id="522772"/>
    <lineage>
        <taxon>Bacteria</taxon>
        <taxon>Pseudomonadati</taxon>
        <taxon>Deferribacterota</taxon>
        <taxon>Deferribacteres</taxon>
        <taxon>Deferribacterales</taxon>
        <taxon>Geovibrionaceae</taxon>
        <taxon>Denitrovibrio</taxon>
    </lineage>
</organism>
<keyword evidence="3" id="KW-1185">Reference proteome</keyword>
<sequence precursor="true">MSLLRGCLLLSLLIFTLSACNSRHEIPDVRLGNAHHDHHASLYIAAEKGEYFKDIAGVFLSEVVYKSQYKLYRGNYLLANIYIDASTGGIHLVRKLNDKILDVAFGGVPAMISMIDEGSDIKIISPVMSEGAALVVRNDIPASNWDEFIDYIKTTDETVRIGYKIDVSVQNLIFESALHYEGIIFGKDISTSDVDVVVVNLHGPENLLPSLQAGVIDGFVVMQPYPALSEYSGSAKIISYLSSLPPPEKWNEHPCCALASRGDFLEEHSDVADALVTLFGYASDYIRQHPEESVDITSRWLSTPHEVEMKSLPSIIFMNEYTDSWNKGVNFWVQSLIDKGMLHGKVKEAYDKGTIDRVLYNNNSYEKMREHIADNVNQ</sequence>
<dbReference type="AlphaFoldDB" id="D4H7B9"/>
<accession>D4H7B9</accession>
<dbReference type="STRING" id="522772.Dacet_1146"/>
<dbReference type="Proteomes" id="UP000002012">
    <property type="component" value="Chromosome"/>
</dbReference>
<evidence type="ECO:0000313" key="3">
    <source>
        <dbReference type="Proteomes" id="UP000002012"/>
    </source>
</evidence>
<dbReference type="PROSITE" id="PS51257">
    <property type="entry name" value="PROKAR_LIPOPROTEIN"/>
    <property type="match status" value="1"/>
</dbReference>
<dbReference type="EMBL" id="CP001968">
    <property type="protein sequence ID" value="ADD67918.1"/>
    <property type="molecule type" value="Genomic_DNA"/>
</dbReference>
<dbReference type="PaxDb" id="522772-Dacet_1146"/>
<evidence type="ECO:0000313" key="2">
    <source>
        <dbReference type="EMBL" id="ADD67918.1"/>
    </source>
</evidence>
<proteinExistence type="predicted"/>
<dbReference type="InParanoid" id="D4H7B9"/>
<dbReference type="SUPFAM" id="SSF53850">
    <property type="entry name" value="Periplasmic binding protein-like II"/>
    <property type="match status" value="1"/>
</dbReference>
<dbReference type="RefSeq" id="WP_013010440.1">
    <property type="nucleotide sequence ID" value="NC_013943.1"/>
</dbReference>